<reference evidence="8" key="1">
    <citation type="submission" date="2018-05" db="EMBL/GenBank/DDBJ databases">
        <authorList>
            <person name="Lanie J.A."/>
            <person name="Ng W.-L."/>
            <person name="Kazmierczak K.M."/>
            <person name="Andrzejewski T.M."/>
            <person name="Davidsen T.M."/>
            <person name="Wayne K.J."/>
            <person name="Tettelin H."/>
            <person name="Glass J.I."/>
            <person name="Rusch D."/>
            <person name="Podicherti R."/>
            <person name="Tsui H.-C.T."/>
            <person name="Winkler M.E."/>
        </authorList>
    </citation>
    <scope>NUCLEOTIDE SEQUENCE</scope>
</reference>
<dbReference type="InterPro" id="IPR000715">
    <property type="entry name" value="Glycosyl_transferase_4"/>
</dbReference>
<evidence type="ECO:0000256" key="4">
    <source>
        <dbReference type="ARBA" id="ARBA00022692"/>
    </source>
</evidence>
<evidence type="ECO:0000256" key="1">
    <source>
        <dbReference type="ARBA" id="ARBA00004141"/>
    </source>
</evidence>
<evidence type="ECO:0000256" key="7">
    <source>
        <dbReference type="SAM" id="Phobius"/>
    </source>
</evidence>
<organism evidence="8">
    <name type="scientific">marine metagenome</name>
    <dbReference type="NCBI Taxonomy" id="408172"/>
    <lineage>
        <taxon>unclassified sequences</taxon>
        <taxon>metagenomes</taxon>
        <taxon>ecological metagenomes</taxon>
    </lineage>
</organism>
<dbReference type="NCBIfam" id="TIGR00445">
    <property type="entry name" value="mraY"/>
    <property type="match status" value="1"/>
</dbReference>
<name>A0A382JJS7_9ZZZZ</name>
<feature type="transmembrane region" description="Helical" evidence="7">
    <location>
        <begin position="6"/>
        <end position="28"/>
    </location>
</feature>
<feature type="transmembrane region" description="Helical" evidence="7">
    <location>
        <begin position="80"/>
        <end position="97"/>
    </location>
</feature>
<comment type="similarity">
    <text evidence="2">Belongs to the glycosyltransferase 4 family. MraY subfamily.</text>
</comment>
<keyword evidence="3" id="KW-0808">Transferase</keyword>
<dbReference type="AlphaFoldDB" id="A0A382JJS7"/>
<keyword evidence="4 7" id="KW-0812">Transmembrane</keyword>
<protein>
    <recommendedName>
        <fullName evidence="9">Phospho-N-acetylmuramoyl-pentapeptide-transferase</fullName>
    </recommendedName>
</protein>
<dbReference type="Pfam" id="PF00953">
    <property type="entry name" value="Glycos_transf_4"/>
    <property type="match status" value="1"/>
</dbReference>
<dbReference type="PROSITE" id="PS01347">
    <property type="entry name" value="MRAY_1"/>
    <property type="match status" value="1"/>
</dbReference>
<feature type="non-terminal residue" evidence="8">
    <location>
        <position position="297"/>
    </location>
</feature>
<dbReference type="GO" id="GO:0005886">
    <property type="term" value="C:plasma membrane"/>
    <property type="evidence" value="ECO:0007669"/>
    <property type="project" value="TreeGrafter"/>
</dbReference>
<dbReference type="GO" id="GO:0071555">
    <property type="term" value="P:cell wall organization"/>
    <property type="evidence" value="ECO:0007669"/>
    <property type="project" value="TreeGrafter"/>
</dbReference>
<dbReference type="PANTHER" id="PTHR22926">
    <property type="entry name" value="PHOSPHO-N-ACETYLMURAMOYL-PENTAPEPTIDE-TRANSFERASE"/>
    <property type="match status" value="1"/>
</dbReference>
<dbReference type="InterPro" id="IPR018480">
    <property type="entry name" value="PNAcMuramoyl-5peptid_Trfase_CS"/>
</dbReference>
<feature type="transmembrane region" description="Helical" evidence="7">
    <location>
        <begin position="184"/>
        <end position="203"/>
    </location>
</feature>
<keyword evidence="5 7" id="KW-1133">Transmembrane helix</keyword>
<evidence type="ECO:0000256" key="5">
    <source>
        <dbReference type="ARBA" id="ARBA00022989"/>
    </source>
</evidence>
<feature type="transmembrane region" description="Helical" evidence="7">
    <location>
        <begin position="223"/>
        <end position="240"/>
    </location>
</feature>
<evidence type="ECO:0008006" key="9">
    <source>
        <dbReference type="Google" id="ProtNLM"/>
    </source>
</evidence>
<keyword evidence="6 7" id="KW-0472">Membrane</keyword>
<sequence>VTRYITFRTAIASLTALAISLLLGPWMIRKLREAQIGQVIRAEGPATHQPKAGTPTMGGLLILIAALTPTLLWADLTNPYIWIAILSTIAFGAVGFVDDYLKISRQSHHGLRPRYKFVAQIGIAVAVGMALLALTDEGLYNTNLIFPFFKDFVPDLGWLYVPLVVLVLVGASNAVNLTDGLDGLAIGTFTVAAAAFTGLAYVTGHRVLADYLLLVGFSPTAELTIFCGSLVGASLGFLWYNSYPADIFMGDVGSLALGGALGTVAVLIKQELLLPLVGGIFVLEAASVIIQVAVFRM</sequence>
<comment type="subcellular location">
    <subcellularLocation>
        <location evidence="1">Membrane</location>
        <topology evidence="1">Multi-pass membrane protein</topology>
    </subcellularLocation>
</comment>
<dbReference type="HAMAP" id="MF_00038">
    <property type="entry name" value="MraY"/>
    <property type="match status" value="1"/>
</dbReference>
<dbReference type="GO" id="GO:0008963">
    <property type="term" value="F:phospho-N-acetylmuramoyl-pentapeptide-transferase activity"/>
    <property type="evidence" value="ECO:0007669"/>
    <property type="project" value="InterPro"/>
</dbReference>
<feature type="transmembrane region" description="Helical" evidence="7">
    <location>
        <begin position="57"/>
        <end position="74"/>
    </location>
</feature>
<dbReference type="InterPro" id="IPR003524">
    <property type="entry name" value="PNAcMuramoyl-5peptid_Trfase"/>
</dbReference>
<evidence type="ECO:0000313" key="8">
    <source>
        <dbReference type="EMBL" id="SVC12654.1"/>
    </source>
</evidence>
<evidence type="ECO:0000256" key="2">
    <source>
        <dbReference type="ARBA" id="ARBA00005583"/>
    </source>
</evidence>
<dbReference type="PROSITE" id="PS01348">
    <property type="entry name" value="MRAY_2"/>
    <property type="match status" value="1"/>
</dbReference>
<dbReference type="Pfam" id="PF10555">
    <property type="entry name" value="MraY_sig1"/>
    <property type="match status" value="1"/>
</dbReference>
<feature type="non-terminal residue" evidence="8">
    <location>
        <position position="1"/>
    </location>
</feature>
<dbReference type="EMBL" id="UINC01074952">
    <property type="protein sequence ID" value="SVC12654.1"/>
    <property type="molecule type" value="Genomic_DNA"/>
</dbReference>
<evidence type="ECO:0000256" key="3">
    <source>
        <dbReference type="ARBA" id="ARBA00022679"/>
    </source>
</evidence>
<dbReference type="CDD" id="cd06852">
    <property type="entry name" value="GT_MraY"/>
    <property type="match status" value="1"/>
</dbReference>
<gene>
    <name evidence="8" type="ORF">METZ01_LOCUS265508</name>
</gene>
<feature type="transmembrane region" description="Helical" evidence="7">
    <location>
        <begin position="156"/>
        <end position="177"/>
    </location>
</feature>
<proteinExistence type="inferred from homology"/>
<evidence type="ECO:0000256" key="6">
    <source>
        <dbReference type="ARBA" id="ARBA00023136"/>
    </source>
</evidence>
<feature type="transmembrane region" description="Helical" evidence="7">
    <location>
        <begin position="117"/>
        <end position="136"/>
    </location>
</feature>
<accession>A0A382JJS7</accession>
<feature type="transmembrane region" description="Helical" evidence="7">
    <location>
        <begin position="274"/>
        <end position="295"/>
    </location>
</feature>
<feature type="transmembrane region" description="Helical" evidence="7">
    <location>
        <begin position="247"/>
        <end position="268"/>
    </location>
</feature>
<dbReference type="GO" id="GO:0044038">
    <property type="term" value="P:cell wall macromolecule biosynthetic process"/>
    <property type="evidence" value="ECO:0007669"/>
    <property type="project" value="TreeGrafter"/>
</dbReference>
<dbReference type="PANTHER" id="PTHR22926:SF5">
    <property type="entry name" value="PHOSPHO-N-ACETYLMURAMOYL-PENTAPEPTIDE-TRANSFERASE HOMOLOG"/>
    <property type="match status" value="1"/>
</dbReference>